<dbReference type="FunFam" id="2.30.29.30:FF:000868">
    <property type="entry name" value="Uncharacterized protein"/>
    <property type="match status" value="1"/>
</dbReference>
<dbReference type="GO" id="GO:0006397">
    <property type="term" value="P:mRNA processing"/>
    <property type="evidence" value="ECO:0007669"/>
    <property type="project" value="UniProtKB-KW"/>
</dbReference>
<dbReference type="GO" id="GO:0000290">
    <property type="term" value="P:deadenylation-dependent decapping of nuclear-transcribed mRNA"/>
    <property type="evidence" value="ECO:0007669"/>
    <property type="project" value="InterPro"/>
</dbReference>
<gene>
    <name evidence="5" type="ORF">BDEG_22087</name>
</gene>
<dbReference type="Proteomes" id="UP000077115">
    <property type="component" value="Unassembled WGS sequence"/>
</dbReference>
<evidence type="ECO:0000256" key="1">
    <source>
        <dbReference type="ARBA" id="ARBA00004496"/>
    </source>
</evidence>
<dbReference type="eggNOG" id="KOG2868">
    <property type="taxonomic scope" value="Eukaryota"/>
</dbReference>
<dbReference type="GO" id="GO:0003729">
    <property type="term" value="F:mRNA binding"/>
    <property type="evidence" value="ECO:0007669"/>
    <property type="project" value="TreeGrafter"/>
</dbReference>
<sequence length="280" mass="32235">MRGLTLISTNSTMAIDYASTKRALNLSVLRRHDPLIESISETSSHVTVYSFESRSQTWTKRGIEGTIFVYQRSIEPRNAFVIMNRLSTENLVVPLTNDLQFEMLGDYLIYRLPNDSIVGLWIFEPSDRQRLAVYLSELAQQGPPRRPYSQEPPQYPIVSHPQLPPEYNPYPIEQFGNAPYQQHQSPQDVLNGAIQLQSRVSPKPHHLQQLNQKSHLHSHQPVQLINMIDIWNGIDHMGPVSSREIMDETEFYARVLSLVRDPFFAKALYNSYQMAKLQSS</sequence>
<dbReference type="InterPro" id="IPR011993">
    <property type="entry name" value="PH-like_dom_sf"/>
</dbReference>
<dbReference type="STRING" id="403673.A0A177WEG3"/>
<accession>A0A177WEG3</accession>
<dbReference type="SUPFAM" id="SSF50729">
    <property type="entry name" value="PH domain-like"/>
    <property type="match status" value="1"/>
</dbReference>
<dbReference type="GO" id="GO:0031087">
    <property type="term" value="P:deadenylation-independent decapping of nuclear-transcribed mRNA"/>
    <property type="evidence" value="ECO:0007669"/>
    <property type="project" value="TreeGrafter"/>
</dbReference>
<dbReference type="VEuPathDB" id="FungiDB:BDEG_22087"/>
<name>A0A177WEG3_BATDL</name>
<dbReference type="Pfam" id="PF06058">
    <property type="entry name" value="DCP1"/>
    <property type="match status" value="1"/>
</dbReference>
<protein>
    <recommendedName>
        <fullName evidence="7">mRNA-decapping enzyme C-terminal domain-containing protein</fullName>
    </recommendedName>
</protein>
<reference evidence="5 6" key="1">
    <citation type="submission" date="2006-10" db="EMBL/GenBank/DDBJ databases">
        <title>The Genome Sequence of Batrachochytrium dendrobatidis JEL423.</title>
        <authorList>
            <consortium name="The Broad Institute Genome Sequencing Platform"/>
            <person name="Birren B."/>
            <person name="Lander E."/>
            <person name="Galagan J."/>
            <person name="Cuomo C."/>
            <person name="Devon K."/>
            <person name="Jaffe D."/>
            <person name="Butler J."/>
            <person name="Alvarez P."/>
            <person name="Gnerre S."/>
            <person name="Grabherr M."/>
            <person name="Kleber M."/>
            <person name="Mauceli E."/>
            <person name="Brockman W."/>
            <person name="Young S."/>
            <person name="LaButti K."/>
            <person name="Sykes S."/>
            <person name="DeCaprio D."/>
            <person name="Crawford M."/>
            <person name="Koehrsen M."/>
            <person name="Engels R."/>
            <person name="Montgomery P."/>
            <person name="Pearson M."/>
            <person name="Howarth C."/>
            <person name="Larson L."/>
            <person name="White J."/>
            <person name="O'Leary S."/>
            <person name="Kodira C."/>
            <person name="Zeng Q."/>
            <person name="Yandava C."/>
            <person name="Alvarado L."/>
            <person name="Longcore J."/>
            <person name="James T."/>
        </authorList>
    </citation>
    <scope>NUCLEOTIDE SEQUENCE [LARGE SCALE GENOMIC DNA]</scope>
    <source>
        <strain evidence="5 6">JEL423</strain>
    </source>
</reference>
<reference evidence="5 6" key="2">
    <citation type="submission" date="2016-05" db="EMBL/GenBank/DDBJ databases">
        <title>Lineage-specific infection strategies underlie the spectrum of fungal disease in amphibians.</title>
        <authorList>
            <person name="Cuomo C.A."/>
            <person name="Farrer R.A."/>
            <person name="James T."/>
            <person name="Longcore J."/>
            <person name="Birren B."/>
        </authorList>
    </citation>
    <scope>NUCLEOTIDE SEQUENCE [LARGE SCALE GENOMIC DNA]</scope>
    <source>
        <strain evidence="5 6">JEL423</strain>
    </source>
</reference>
<dbReference type="GO" id="GO:0008047">
    <property type="term" value="F:enzyme activator activity"/>
    <property type="evidence" value="ECO:0007669"/>
    <property type="project" value="InterPro"/>
</dbReference>
<dbReference type="PANTHER" id="PTHR16290">
    <property type="entry name" value="TRANSCRIPTION FACTOR SMIF DECAPPING ENZYME DCP1"/>
    <property type="match status" value="1"/>
</dbReference>
<comment type="similarity">
    <text evidence="2">Belongs to the DCP1 family.</text>
</comment>
<dbReference type="AlphaFoldDB" id="A0A177WEG3"/>
<evidence type="ECO:0000256" key="2">
    <source>
        <dbReference type="ARBA" id="ARBA00008778"/>
    </source>
</evidence>
<dbReference type="InterPro" id="IPR010334">
    <property type="entry name" value="Dcp1"/>
</dbReference>
<dbReference type="CDD" id="cd13182">
    <property type="entry name" value="EVH1-like_Dcp1"/>
    <property type="match status" value="1"/>
</dbReference>
<evidence type="ECO:0000313" key="5">
    <source>
        <dbReference type="EMBL" id="OAJ38132.1"/>
    </source>
</evidence>
<organism evidence="5 6">
    <name type="scientific">Batrachochytrium dendrobatidis (strain JEL423)</name>
    <dbReference type="NCBI Taxonomy" id="403673"/>
    <lineage>
        <taxon>Eukaryota</taxon>
        <taxon>Fungi</taxon>
        <taxon>Fungi incertae sedis</taxon>
        <taxon>Chytridiomycota</taxon>
        <taxon>Chytridiomycota incertae sedis</taxon>
        <taxon>Chytridiomycetes</taxon>
        <taxon>Rhizophydiales</taxon>
        <taxon>Rhizophydiales incertae sedis</taxon>
        <taxon>Batrachochytrium</taxon>
    </lineage>
</organism>
<keyword evidence="3" id="KW-0963">Cytoplasm</keyword>
<dbReference type="EMBL" id="DS022301">
    <property type="protein sequence ID" value="OAJ38132.1"/>
    <property type="molecule type" value="Genomic_DNA"/>
</dbReference>
<dbReference type="GO" id="GO:0000932">
    <property type="term" value="C:P-body"/>
    <property type="evidence" value="ECO:0007669"/>
    <property type="project" value="TreeGrafter"/>
</dbReference>
<proteinExistence type="inferred from homology"/>
<evidence type="ECO:0000256" key="3">
    <source>
        <dbReference type="ARBA" id="ARBA00022490"/>
    </source>
</evidence>
<evidence type="ECO:0000313" key="6">
    <source>
        <dbReference type="Proteomes" id="UP000077115"/>
    </source>
</evidence>
<dbReference type="OrthoDB" id="440673at2759"/>
<dbReference type="Gene3D" id="2.30.29.30">
    <property type="entry name" value="Pleckstrin-homology domain (PH domain)/Phosphotyrosine-binding domain (PTB)"/>
    <property type="match status" value="1"/>
</dbReference>
<comment type="subcellular location">
    <subcellularLocation>
        <location evidence="1">Cytoplasm</location>
    </subcellularLocation>
</comment>
<keyword evidence="4" id="KW-0507">mRNA processing</keyword>
<evidence type="ECO:0008006" key="7">
    <source>
        <dbReference type="Google" id="ProtNLM"/>
    </source>
</evidence>
<evidence type="ECO:0000256" key="4">
    <source>
        <dbReference type="ARBA" id="ARBA00022664"/>
    </source>
</evidence>
<dbReference type="PANTHER" id="PTHR16290:SF0">
    <property type="entry name" value="DECAPPING PROTEIN 1, ISOFORM A"/>
    <property type="match status" value="1"/>
</dbReference>